<evidence type="ECO:0000313" key="8">
    <source>
        <dbReference type="Proteomes" id="UP000077755"/>
    </source>
</evidence>
<evidence type="ECO:0000256" key="3">
    <source>
        <dbReference type="ARBA" id="ARBA00023125"/>
    </source>
</evidence>
<evidence type="ECO:0000256" key="2">
    <source>
        <dbReference type="ARBA" id="ARBA00023015"/>
    </source>
</evidence>
<keyword evidence="4" id="KW-0804">Transcription</keyword>
<sequence length="629" mass="71779">MQCLTSLYPLYTELGEEDFFLIFTYKGMGVFRVEVIDSEDTEIEYRIIRRIPRSPLIFQDKTWGKRWKFLCYANGSVFDNGSLLIPNAFLGRFRAIIPGSTKIRLVNGEQLDCQFNSNEGKLSGLLLIVEKKYIENWDILIFTYRGSGEFDLSLYDNSRMEKLLQINVVDIGQNEEGQLNSNNVIIPDAPGHDGIQFSKCLALSNIDGTSHGVHIPVHVKPTNRAWIAGEKVSLRTAAGAWNVGIVLSGRKARDFLWLFAIVTQSKTWENNWILTVDGVSDYNMLYNPINGRIEQTEFIMNDLNIKWFNPIILTLDSIYRYKIMVFSPSRIEVTNQSRSKGVKTHKSDNLSFEEKLCINNRAIALSNLSYVKDGQKPVFIHIRSSHLSDKVVELDFGTVLYERFKAGTMCNQLILELRQMQFDLSVVYLDGTLILVNGWKKFVYLAAVKEGEILAVKYVPEPMKLMVCVVSNEEIDVLRRDKGDIGPSRSHRRDEIHQAADRAVEPHSSICSRIATADSKSNNCRYILNITENTFEVVLKPSHLDERSHGAYVNRNLAMFYKKWGKTPTATVSTVAGTWRIRMNIDKKKCRFGKGWNEFVSGAKLKEGKKLKSSLVEPEEKKFTVEVED</sequence>
<dbReference type="GO" id="GO:0005634">
    <property type="term" value="C:nucleus"/>
    <property type="evidence" value="ECO:0007669"/>
    <property type="project" value="UniProtKB-SubCell"/>
</dbReference>
<dbReference type="PANTHER" id="PTHR31920">
    <property type="entry name" value="B3 DOMAIN-CONTAINING"/>
    <property type="match status" value="1"/>
</dbReference>
<keyword evidence="3" id="KW-0238">DNA-binding</keyword>
<dbReference type="Gramene" id="KZM89988">
    <property type="protein sequence ID" value="KZM89988"/>
    <property type="gene ID" value="DCAR_022647"/>
</dbReference>
<dbReference type="PANTHER" id="PTHR31920:SF132">
    <property type="entry name" value="TF-B3 DOMAIN-CONTAINING PROTEIN"/>
    <property type="match status" value="1"/>
</dbReference>
<evidence type="ECO:0000256" key="1">
    <source>
        <dbReference type="ARBA" id="ARBA00004123"/>
    </source>
</evidence>
<dbReference type="Gene3D" id="2.40.330.10">
    <property type="entry name" value="DNA-binding pseudobarrel domain"/>
    <property type="match status" value="1"/>
</dbReference>
<dbReference type="EMBL" id="CP093348">
    <property type="protein sequence ID" value="WOH04109.1"/>
    <property type="molecule type" value="Genomic_DNA"/>
</dbReference>
<reference evidence="6" key="1">
    <citation type="journal article" date="2016" name="Nat. Genet.">
        <title>A high-quality carrot genome assembly provides new insights into carotenoid accumulation and asterid genome evolution.</title>
        <authorList>
            <person name="Iorizzo M."/>
            <person name="Ellison S."/>
            <person name="Senalik D."/>
            <person name="Zeng P."/>
            <person name="Satapoomin P."/>
            <person name="Huang J."/>
            <person name="Bowman M."/>
            <person name="Iovene M."/>
            <person name="Sanseverino W."/>
            <person name="Cavagnaro P."/>
            <person name="Yildiz M."/>
            <person name="Macko-Podgorni A."/>
            <person name="Moranska E."/>
            <person name="Grzebelus E."/>
            <person name="Grzebelus D."/>
            <person name="Ashrafi H."/>
            <person name="Zheng Z."/>
            <person name="Cheng S."/>
            <person name="Spooner D."/>
            <person name="Van Deynze A."/>
            <person name="Simon P."/>
        </authorList>
    </citation>
    <scope>NUCLEOTIDE SEQUENCE [LARGE SCALE GENOMIC DNA]</scope>
    <source>
        <tissue evidence="6">Leaf</tissue>
    </source>
</reference>
<gene>
    <name evidence="6" type="ORF">DCAR_022647</name>
    <name evidence="7" type="ORF">DCAR_0623515</name>
</gene>
<evidence type="ECO:0000256" key="5">
    <source>
        <dbReference type="ARBA" id="ARBA00023242"/>
    </source>
</evidence>
<name>A0A164V933_DAUCS</name>
<evidence type="ECO:0008006" key="9">
    <source>
        <dbReference type="Google" id="ProtNLM"/>
    </source>
</evidence>
<keyword evidence="5" id="KW-0539">Nucleus</keyword>
<dbReference type="InterPro" id="IPR050655">
    <property type="entry name" value="Plant_B3_domain"/>
</dbReference>
<evidence type="ECO:0000313" key="7">
    <source>
        <dbReference type="EMBL" id="WOH04109.1"/>
    </source>
</evidence>
<proteinExistence type="predicted"/>
<reference evidence="7" key="2">
    <citation type="submission" date="2022-03" db="EMBL/GenBank/DDBJ databases">
        <title>Draft title - Genomic analysis of global carrot germplasm unveils the trajectory of domestication and the origin of high carotenoid orange carrot.</title>
        <authorList>
            <person name="Iorizzo M."/>
            <person name="Ellison S."/>
            <person name="Senalik D."/>
            <person name="Macko-Podgorni A."/>
            <person name="Grzebelus D."/>
            <person name="Bostan H."/>
            <person name="Rolling W."/>
            <person name="Curaba J."/>
            <person name="Simon P."/>
        </authorList>
    </citation>
    <scope>NUCLEOTIDE SEQUENCE</scope>
    <source>
        <tissue evidence="7">Leaf</tissue>
    </source>
</reference>
<protein>
    <recommendedName>
        <fullName evidence="9">TF-B3 domain-containing protein</fullName>
    </recommendedName>
</protein>
<accession>A0A164V933</accession>
<dbReference type="AlphaFoldDB" id="A0A164V933"/>
<dbReference type="Proteomes" id="UP000077755">
    <property type="component" value="Chromosome 6"/>
</dbReference>
<organism evidence="6">
    <name type="scientific">Daucus carota subsp. sativus</name>
    <name type="common">Carrot</name>
    <dbReference type="NCBI Taxonomy" id="79200"/>
    <lineage>
        <taxon>Eukaryota</taxon>
        <taxon>Viridiplantae</taxon>
        <taxon>Streptophyta</taxon>
        <taxon>Embryophyta</taxon>
        <taxon>Tracheophyta</taxon>
        <taxon>Spermatophyta</taxon>
        <taxon>Magnoliopsida</taxon>
        <taxon>eudicotyledons</taxon>
        <taxon>Gunneridae</taxon>
        <taxon>Pentapetalae</taxon>
        <taxon>asterids</taxon>
        <taxon>campanulids</taxon>
        <taxon>Apiales</taxon>
        <taxon>Apiaceae</taxon>
        <taxon>Apioideae</taxon>
        <taxon>Scandiceae</taxon>
        <taxon>Daucinae</taxon>
        <taxon>Daucus</taxon>
        <taxon>Daucus sect. Daucus</taxon>
    </lineage>
</organism>
<dbReference type="InterPro" id="IPR015300">
    <property type="entry name" value="DNA-bd_pseudobarrel_sf"/>
</dbReference>
<dbReference type="GO" id="GO:0003677">
    <property type="term" value="F:DNA binding"/>
    <property type="evidence" value="ECO:0007669"/>
    <property type="project" value="UniProtKB-KW"/>
</dbReference>
<dbReference type="SUPFAM" id="SSF101936">
    <property type="entry name" value="DNA-binding pseudobarrel domain"/>
    <property type="match status" value="1"/>
</dbReference>
<evidence type="ECO:0000256" key="4">
    <source>
        <dbReference type="ARBA" id="ARBA00023163"/>
    </source>
</evidence>
<comment type="subcellular location">
    <subcellularLocation>
        <location evidence="1">Nucleus</location>
    </subcellularLocation>
</comment>
<keyword evidence="2" id="KW-0805">Transcription regulation</keyword>
<keyword evidence="8" id="KW-1185">Reference proteome</keyword>
<evidence type="ECO:0000313" key="6">
    <source>
        <dbReference type="EMBL" id="KZM89988.1"/>
    </source>
</evidence>
<dbReference type="EMBL" id="LNRQ01000006">
    <property type="protein sequence ID" value="KZM89988.1"/>
    <property type="molecule type" value="Genomic_DNA"/>
</dbReference>